<reference evidence="2 3" key="1">
    <citation type="journal article" date="2016" name="Genome Announc.">
        <title>Genome Sequence of the Tick-Borne Pathogen Rickettsia raoultii.</title>
        <authorList>
            <person name="El Karkouri K."/>
            <person name="Mediannikov O."/>
            <person name="Robert C."/>
            <person name="Raoult D."/>
            <person name="Fournier P.E."/>
        </authorList>
    </citation>
    <scope>NUCLEOTIDE SEQUENCE [LARGE SCALE GENOMIC DNA]</scope>
    <source>
        <strain evidence="2 3">Khabarovsk</strain>
    </source>
</reference>
<organism evidence="2 3">
    <name type="scientific">Rickettsia conorii subsp. raoultii</name>
    <dbReference type="NCBI Taxonomy" id="369822"/>
    <lineage>
        <taxon>Bacteria</taxon>
        <taxon>Pseudomonadati</taxon>
        <taxon>Pseudomonadota</taxon>
        <taxon>Alphaproteobacteria</taxon>
        <taxon>Rickettsiales</taxon>
        <taxon>Rickettsiaceae</taxon>
        <taxon>Rickettsieae</taxon>
        <taxon>Rickettsia</taxon>
        <taxon>spotted fever group</taxon>
    </lineage>
</organism>
<proteinExistence type="predicted"/>
<dbReference type="AlphaFoldDB" id="A0A9N7AVG6"/>
<gene>
    <name evidence="2" type="ORF">UQ52_06930</name>
</gene>
<keyword evidence="1" id="KW-0472">Membrane</keyword>
<evidence type="ECO:0000256" key="1">
    <source>
        <dbReference type="SAM" id="Phobius"/>
    </source>
</evidence>
<dbReference type="Proteomes" id="UP000077462">
    <property type="component" value="Chromosome"/>
</dbReference>
<dbReference type="EMBL" id="CP010969">
    <property type="protein sequence ID" value="AJQ52277.1"/>
    <property type="molecule type" value="Genomic_DNA"/>
</dbReference>
<feature type="transmembrane region" description="Helical" evidence="1">
    <location>
        <begin position="25"/>
        <end position="45"/>
    </location>
</feature>
<accession>A0A9N7AVG6</accession>
<keyword evidence="1" id="KW-1133">Transmembrane helix</keyword>
<keyword evidence="1" id="KW-0812">Transmembrane</keyword>
<evidence type="ECO:0000313" key="3">
    <source>
        <dbReference type="Proteomes" id="UP000077462"/>
    </source>
</evidence>
<protein>
    <submittedName>
        <fullName evidence="2">Uncharacterized protein</fullName>
    </submittedName>
</protein>
<evidence type="ECO:0000313" key="2">
    <source>
        <dbReference type="EMBL" id="AJQ52277.1"/>
    </source>
</evidence>
<name>A0A9N7AVG6_RICCR</name>
<sequence>MREGQIVIARREATWQSKKIIKKILIYRIFYWLASSNYYVILLAMTENRSTQQCQAGMTLRAFFIRLLRQLLRNFPHNGVKQ</sequence>